<keyword evidence="2" id="KW-1185">Reference proteome</keyword>
<dbReference type="STRING" id="29542.A6070_10710"/>
<accession>A0A1L3GDH2</accession>
<dbReference type="AlphaFoldDB" id="A0A1L3GDH2"/>
<protein>
    <submittedName>
        <fullName evidence="1">Uncharacterized protein</fullName>
    </submittedName>
</protein>
<gene>
    <name evidence="1" type="ORF">A7E75_02090</name>
</gene>
<name>A0A1L3GDH2_SYNAC</name>
<sequence length="131" mass="15126">MLYVTLTCMEREDLLIVGAQMRYQGVDHLKRYVAGKENSLRDTVEEGLTFFLNSLKRPCRIDLRTDQYWLVKSRWTEDDSTPNLAAAVRRHQINWTLLLPDCKAILDAKHNLAGEIGLCRKISEIFFAPGK</sequence>
<dbReference type="Proteomes" id="UP000182264">
    <property type="component" value="Chromosome"/>
</dbReference>
<dbReference type="KEGG" id="pace:A6070_10710"/>
<dbReference type="OrthoDB" id="9990029at2"/>
<proteinExistence type="predicted"/>
<evidence type="ECO:0000313" key="2">
    <source>
        <dbReference type="Proteomes" id="UP000182264"/>
    </source>
</evidence>
<reference evidence="1 2" key="1">
    <citation type="journal article" date="2017" name="Genome Announc.">
        <title>Complete Genome Sequences of Two Acetylene-Fermenting Pelobacter acetylenicus Strains.</title>
        <authorList>
            <person name="Sutton J.M."/>
            <person name="Baesman S.M."/>
            <person name="Fierst J.L."/>
            <person name="Poret-Peterson A.T."/>
            <person name="Oremland R.S."/>
            <person name="Dunlap D.S."/>
            <person name="Akob D.M."/>
        </authorList>
    </citation>
    <scope>NUCLEOTIDE SEQUENCE [LARGE SCALE GENOMIC DNA]</scope>
    <source>
        <strain evidence="1 2">DSM 3247</strain>
    </source>
</reference>
<organism evidence="1 2">
    <name type="scientific">Syntrophotalea acetylenica</name>
    <name type="common">Pelobacter acetylenicus</name>
    <dbReference type="NCBI Taxonomy" id="29542"/>
    <lineage>
        <taxon>Bacteria</taxon>
        <taxon>Pseudomonadati</taxon>
        <taxon>Thermodesulfobacteriota</taxon>
        <taxon>Desulfuromonadia</taxon>
        <taxon>Desulfuromonadales</taxon>
        <taxon>Syntrophotaleaceae</taxon>
        <taxon>Syntrophotalea</taxon>
    </lineage>
</organism>
<dbReference type="EMBL" id="CP015518">
    <property type="protein sequence ID" value="APG23947.1"/>
    <property type="molecule type" value="Genomic_DNA"/>
</dbReference>
<evidence type="ECO:0000313" key="1">
    <source>
        <dbReference type="EMBL" id="APG23947.1"/>
    </source>
</evidence>
<dbReference type="RefSeq" id="WP_072285763.1">
    <property type="nucleotide sequence ID" value="NZ_CP015455.1"/>
</dbReference>